<reference evidence="1 2" key="1">
    <citation type="submission" date="2019-07" db="EMBL/GenBank/DDBJ databases">
        <title>Allobacillus sp. nov. SKP isolated from shrimp paste of Euphausiacea.</title>
        <authorList>
            <person name="Kanchanasin P."/>
            <person name="Tanasupawat S."/>
            <person name="Shi W."/>
            <person name="Wu L."/>
            <person name="Ma J."/>
        </authorList>
    </citation>
    <scope>NUCLEOTIDE SEQUENCE [LARGE SCALE GENOMIC DNA]</scope>
    <source>
        <strain evidence="1 2">SKP4-8</strain>
    </source>
</reference>
<gene>
    <name evidence="1" type="ORF">FPQ13_02380</name>
</gene>
<dbReference type="AlphaFoldDB" id="A0A556PRU7"/>
<dbReference type="Gene3D" id="6.10.140.1110">
    <property type="match status" value="1"/>
</dbReference>
<organism evidence="1 2">
    <name type="scientific">Allobacillus salarius</name>
    <dbReference type="NCBI Taxonomy" id="1955272"/>
    <lineage>
        <taxon>Bacteria</taxon>
        <taxon>Bacillati</taxon>
        <taxon>Bacillota</taxon>
        <taxon>Bacilli</taxon>
        <taxon>Bacillales</taxon>
        <taxon>Bacillaceae</taxon>
        <taxon>Allobacillus</taxon>
    </lineage>
</organism>
<dbReference type="InterPro" id="IPR021297">
    <property type="entry name" value="YlqD"/>
</dbReference>
<dbReference type="EMBL" id="VMHE01000002">
    <property type="protein sequence ID" value="TSJ67121.1"/>
    <property type="molecule type" value="Genomic_DNA"/>
</dbReference>
<name>A0A556PRU7_9BACI</name>
<dbReference type="Proteomes" id="UP000316425">
    <property type="component" value="Unassembled WGS sequence"/>
</dbReference>
<dbReference type="OrthoDB" id="2375961at2"/>
<evidence type="ECO:0000313" key="1">
    <source>
        <dbReference type="EMBL" id="TSJ67121.1"/>
    </source>
</evidence>
<keyword evidence="2" id="KW-1185">Reference proteome</keyword>
<comment type="caution">
    <text evidence="1">The sequence shown here is derived from an EMBL/GenBank/DDBJ whole genome shotgun (WGS) entry which is preliminary data.</text>
</comment>
<proteinExistence type="predicted"/>
<evidence type="ECO:0000313" key="2">
    <source>
        <dbReference type="Proteomes" id="UP000316425"/>
    </source>
</evidence>
<protein>
    <recommendedName>
        <fullName evidence="3">YlqD protein</fullName>
    </recommendedName>
</protein>
<dbReference type="Pfam" id="PF11068">
    <property type="entry name" value="YlqD"/>
    <property type="match status" value="1"/>
</dbReference>
<accession>A0A556PRU7</accession>
<sequence length="158" mass="18840">MLCKWGGGKLTFPFFHFYVFLRHAFEVDVVKILRKTKIKQVITPKSKATLQQKFEKRKSKNQTELDQLYFEKKKLLHQKKFPPNQVEKRFNREEERRKRSIEWCTYQLEQLETLPIGSEIVEGEVEEIIELSVGDSWDDIAGNREIVIKDGIIEKINR</sequence>
<evidence type="ECO:0008006" key="3">
    <source>
        <dbReference type="Google" id="ProtNLM"/>
    </source>
</evidence>